<dbReference type="InterPro" id="IPR051259">
    <property type="entry name" value="rRNA_Methyltransferase"/>
</dbReference>
<keyword evidence="2" id="KW-0808">Transferase</keyword>
<dbReference type="AlphaFoldDB" id="A0A9P0FIR9"/>
<organism evidence="4 5">
    <name type="scientific">Brassicogethes aeneus</name>
    <name type="common">Rape pollen beetle</name>
    <name type="synonym">Meligethes aeneus</name>
    <dbReference type="NCBI Taxonomy" id="1431903"/>
    <lineage>
        <taxon>Eukaryota</taxon>
        <taxon>Metazoa</taxon>
        <taxon>Ecdysozoa</taxon>
        <taxon>Arthropoda</taxon>
        <taxon>Hexapoda</taxon>
        <taxon>Insecta</taxon>
        <taxon>Pterygota</taxon>
        <taxon>Neoptera</taxon>
        <taxon>Endopterygota</taxon>
        <taxon>Coleoptera</taxon>
        <taxon>Polyphaga</taxon>
        <taxon>Cucujiformia</taxon>
        <taxon>Nitidulidae</taxon>
        <taxon>Meligethinae</taxon>
        <taxon>Brassicogethes</taxon>
    </lineage>
</organism>
<dbReference type="OrthoDB" id="270651at2759"/>
<dbReference type="SUPFAM" id="SSF55315">
    <property type="entry name" value="L30e-like"/>
    <property type="match status" value="1"/>
</dbReference>
<dbReference type="InterPro" id="IPR001537">
    <property type="entry name" value="SpoU_MeTrfase"/>
</dbReference>
<keyword evidence="1" id="KW-0489">Methyltransferase</keyword>
<feature type="domain" description="tRNA/rRNA methyltransferase SpoU type" evidence="3">
    <location>
        <begin position="219"/>
        <end position="371"/>
    </location>
</feature>
<evidence type="ECO:0000256" key="2">
    <source>
        <dbReference type="ARBA" id="ARBA00022679"/>
    </source>
</evidence>
<dbReference type="CDD" id="cd18106">
    <property type="entry name" value="SpoU-like_RNMTL1"/>
    <property type="match status" value="1"/>
</dbReference>
<name>A0A9P0FIR9_BRAAE</name>
<dbReference type="GO" id="GO:0006396">
    <property type="term" value="P:RNA processing"/>
    <property type="evidence" value="ECO:0007669"/>
    <property type="project" value="InterPro"/>
</dbReference>
<accession>A0A9P0FIR9</accession>
<evidence type="ECO:0000259" key="3">
    <source>
        <dbReference type="Pfam" id="PF00588"/>
    </source>
</evidence>
<reference evidence="4" key="1">
    <citation type="submission" date="2021-12" db="EMBL/GenBank/DDBJ databases">
        <authorList>
            <person name="King R."/>
        </authorList>
    </citation>
    <scope>NUCLEOTIDE SEQUENCE</scope>
</reference>
<keyword evidence="5" id="KW-1185">Reference proteome</keyword>
<proteinExistence type="predicted"/>
<dbReference type="PANTHER" id="PTHR43191:SF2">
    <property type="entry name" value="RRNA METHYLTRANSFERASE 3, MITOCHONDRIAL"/>
    <property type="match status" value="1"/>
</dbReference>
<dbReference type="InterPro" id="IPR029028">
    <property type="entry name" value="Alpha/beta_knot_MTases"/>
</dbReference>
<dbReference type="InterPro" id="IPR029026">
    <property type="entry name" value="tRNA_m1G_MTases_N"/>
</dbReference>
<dbReference type="SUPFAM" id="SSF75217">
    <property type="entry name" value="alpha/beta knot"/>
    <property type="match status" value="1"/>
</dbReference>
<dbReference type="Gene3D" id="3.30.1330.30">
    <property type="match status" value="1"/>
</dbReference>
<dbReference type="Proteomes" id="UP001154078">
    <property type="component" value="Chromosome 5"/>
</dbReference>
<sequence length="383" mass="43581">MASLIPNALHKVLHQQVRFLPRWSHRRPINVLSPEQEEKEFEEKHEQKFEEVYTTSRDKVERVEKEVKFQVKARKNVAPFTISSKQKKPVVTDVLETVIDSEGNLVYTKMKDNDQRVGTILTKLKSKKEKMNPEKILLEGKRIIKDALLGGCKLEYILFSRMSDVEYLKPYIPKLGSKLYKMPYKEMQLWSELTTNPGIMGIFHTPKVETFKSPNSLPLIVICDNVRDPSNLGAILRACSGVGCEKVILTKGCVNLWDSKVLRSSSGAHFRLQIHQRLEWEKIKGLLGENAGLFVADNNLEATQISIPLLPYYGIKFDRTKHNVVIVGGESEGISSDCYKTVQEYQGVRVNIPLSNNVESLNNGMAVGIIVFEIKRQLLLNNT</sequence>
<dbReference type="InterPro" id="IPR029064">
    <property type="entry name" value="Ribosomal_eL30-like_sf"/>
</dbReference>
<dbReference type="Gene3D" id="3.40.1280.10">
    <property type="match status" value="1"/>
</dbReference>
<dbReference type="GO" id="GO:0008173">
    <property type="term" value="F:RNA methyltransferase activity"/>
    <property type="evidence" value="ECO:0007669"/>
    <property type="project" value="InterPro"/>
</dbReference>
<dbReference type="PANTHER" id="PTHR43191">
    <property type="entry name" value="RRNA METHYLTRANSFERASE 3"/>
    <property type="match status" value="1"/>
</dbReference>
<evidence type="ECO:0000313" key="4">
    <source>
        <dbReference type="EMBL" id="CAH0558144.1"/>
    </source>
</evidence>
<dbReference type="GO" id="GO:0003723">
    <property type="term" value="F:RNA binding"/>
    <property type="evidence" value="ECO:0007669"/>
    <property type="project" value="InterPro"/>
</dbReference>
<protein>
    <recommendedName>
        <fullName evidence="3">tRNA/rRNA methyltransferase SpoU type domain-containing protein</fullName>
    </recommendedName>
</protein>
<dbReference type="GO" id="GO:0032259">
    <property type="term" value="P:methylation"/>
    <property type="evidence" value="ECO:0007669"/>
    <property type="project" value="UniProtKB-KW"/>
</dbReference>
<gene>
    <name evidence="4" type="ORF">MELIAE_LOCUS8681</name>
</gene>
<dbReference type="EMBL" id="OV121136">
    <property type="protein sequence ID" value="CAH0558144.1"/>
    <property type="molecule type" value="Genomic_DNA"/>
</dbReference>
<evidence type="ECO:0000256" key="1">
    <source>
        <dbReference type="ARBA" id="ARBA00022603"/>
    </source>
</evidence>
<dbReference type="Pfam" id="PF00588">
    <property type="entry name" value="SpoU_methylase"/>
    <property type="match status" value="1"/>
</dbReference>
<evidence type="ECO:0000313" key="5">
    <source>
        <dbReference type="Proteomes" id="UP001154078"/>
    </source>
</evidence>